<keyword evidence="2" id="KW-0812">Transmembrane</keyword>
<name>A0A840EZJ3_9ACTN</name>
<reference evidence="3 4" key="1">
    <citation type="submission" date="2020-08" db="EMBL/GenBank/DDBJ databases">
        <title>Sequencing the genomes of 1000 actinobacteria strains.</title>
        <authorList>
            <person name="Klenk H.-P."/>
        </authorList>
    </citation>
    <scope>NUCLEOTIDE SEQUENCE [LARGE SCALE GENOMIC DNA]</scope>
    <source>
        <strain evidence="3 4">DSM 45298</strain>
    </source>
</reference>
<keyword evidence="2" id="KW-1133">Transmembrane helix</keyword>
<dbReference type="EMBL" id="JACIFP010000001">
    <property type="protein sequence ID" value="MBB4134439.1"/>
    <property type="molecule type" value="Genomic_DNA"/>
</dbReference>
<feature type="compositionally biased region" description="Pro residues" evidence="1">
    <location>
        <begin position="1"/>
        <end position="18"/>
    </location>
</feature>
<keyword evidence="2" id="KW-0472">Membrane</keyword>
<organism evidence="3 4">
    <name type="scientific">Gordonia humi</name>
    <dbReference type="NCBI Taxonomy" id="686429"/>
    <lineage>
        <taxon>Bacteria</taxon>
        <taxon>Bacillati</taxon>
        <taxon>Actinomycetota</taxon>
        <taxon>Actinomycetes</taxon>
        <taxon>Mycobacteriales</taxon>
        <taxon>Gordoniaceae</taxon>
        <taxon>Gordonia</taxon>
    </lineage>
</organism>
<comment type="caution">
    <text evidence="3">The sequence shown here is derived from an EMBL/GenBank/DDBJ whole genome shotgun (WGS) entry which is preliminary data.</text>
</comment>
<keyword evidence="4" id="KW-1185">Reference proteome</keyword>
<gene>
    <name evidence="3" type="ORF">BKA16_000991</name>
</gene>
<feature type="compositionally biased region" description="Low complexity" evidence="1">
    <location>
        <begin position="19"/>
        <end position="37"/>
    </location>
</feature>
<sequence>MTQPPPLPPQGRPQPLTPQPATQQSSTPQSSTPQSSTPQPPTPPPVPSEPAPAPPTAADRAQHHVTEQTRTYPCGSCGAPLVFAPDQQNLACGSCGRTYPIELDAQARIVKHDLRTAMAAIAAGAVGLASVGGNEHEVVCQSCGGTTVFNGSLTATRCPYCATPIQRDDVQDSSARFPLDAIVPLHIGEAKARESIESWINSRWFAPREFKKYRTLGSFTSVYLSYYSYDADTTTSYHGQRGDTYTVTVGSGDNRHTETRIRWRPRSGVVRDRVRDLPEVANTGMDAKRIRDLEPWPIQAAVPYTPEFVAGHFSRTYDLDPQNVFTNAAQPRIDSQIESSIRRDIGGDHQRISSRSTAYDLLQFMYLLLPMWLLTVNYDGRPFQVMVNGLTGEVQGERPWSTVKIAAASILGLIVIGVIAYFIWRSQ</sequence>
<evidence type="ECO:0000256" key="2">
    <source>
        <dbReference type="SAM" id="Phobius"/>
    </source>
</evidence>
<evidence type="ECO:0000256" key="1">
    <source>
        <dbReference type="SAM" id="MobiDB-lite"/>
    </source>
</evidence>
<proteinExistence type="predicted"/>
<dbReference type="GO" id="GO:0005840">
    <property type="term" value="C:ribosome"/>
    <property type="evidence" value="ECO:0007669"/>
    <property type="project" value="UniProtKB-KW"/>
</dbReference>
<keyword evidence="3" id="KW-0687">Ribonucleoprotein</keyword>
<dbReference type="AlphaFoldDB" id="A0A840EZJ3"/>
<dbReference type="RefSeq" id="WP_183369607.1">
    <property type="nucleotide sequence ID" value="NZ_BAABHL010000128.1"/>
</dbReference>
<protein>
    <submittedName>
        <fullName evidence="3">Ribosomal protein S27E</fullName>
    </submittedName>
</protein>
<keyword evidence="3" id="KW-0689">Ribosomal protein</keyword>
<feature type="transmembrane region" description="Helical" evidence="2">
    <location>
        <begin position="405"/>
        <end position="424"/>
    </location>
</feature>
<evidence type="ECO:0000313" key="3">
    <source>
        <dbReference type="EMBL" id="MBB4134439.1"/>
    </source>
</evidence>
<dbReference type="Proteomes" id="UP000551501">
    <property type="component" value="Unassembled WGS sequence"/>
</dbReference>
<dbReference type="PANTHER" id="PTHR37826:SF3">
    <property type="entry name" value="J DOMAIN-CONTAINING PROTEIN"/>
    <property type="match status" value="1"/>
</dbReference>
<evidence type="ECO:0000313" key="4">
    <source>
        <dbReference type="Proteomes" id="UP000551501"/>
    </source>
</evidence>
<dbReference type="PANTHER" id="PTHR37826">
    <property type="entry name" value="FLOTILLIN BAND_7_5 DOMAIN PROTEIN"/>
    <property type="match status" value="1"/>
</dbReference>
<feature type="compositionally biased region" description="Pro residues" evidence="1">
    <location>
        <begin position="38"/>
        <end position="55"/>
    </location>
</feature>
<accession>A0A840EZJ3</accession>
<feature type="region of interest" description="Disordered" evidence="1">
    <location>
        <begin position="1"/>
        <end position="67"/>
    </location>
</feature>